<evidence type="ECO:0000313" key="2">
    <source>
        <dbReference type="Proteomes" id="UP001499852"/>
    </source>
</evidence>
<evidence type="ECO:0000313" key="1">
    <source>
        <dbReference type="EMBL" id="GAA5139812.1"/>
    </source>
</evidence>
<reference evidence="2" key="1">
    <citation type="journal article" date="2019" name="Int. J. Syst. Evol. Microbiol.">
        <title>The Global Catalogue of Microorganisms (GCM) 10K type strain sequencing project: providing services to taxonomists for standard genome sequencing and annotation.</title>
        <authorList>
            <consortium name="The Broad Institute Genomics Platform"/>
            <consortium name="The Broad Institute Genome Sequencing Center for Infectious Disease"/>
            <person name="Wu L."/>
            <person name="Ma J."/>
        </authorList>
    </citation>
    <scope>NUCLEOTIDE SEQUENCE [LARGE SCALE GENOMIC DNA]</scope>
    <source>
        <strain evidence="2">JCM 18053</strain>
    </source>
</reference>
<dbReference type="EMBL" id="BAABIA010000004">
    <property type="protein sequence ID" value="GAA5139812.1"/>
    <property type="molecule type" value="Genomic_DNA"/>
</dbReference>
<sequence length="74" mass="8082">MLVKALHTVFTHRQDAGVGFFRVFDREGVGGHVEKGGGKHGRCKHATRGAILSALARNDKDGVLLDKVVQRCQE</sequence>
<organism evidence="1 2">
    <name type="scientific">Prosthecobacter algae</name>
    <dbReference type="NCBI Taxonomy" id="1144682"/>
    <lineage>
        <taxon>Bacteria</taxon>
        <taxon>Pseudomonadati</taxon>
        <taxon>Verrucomicrobiota</taxon>
        <taxon>Verrucomicrobiia</taxon>
        <taxon>Verrucomicrobiales</taxon>
        <taxon>Verrucomicrobiaceae</taxon>
        <taxon>Prosthecobacter</taxon>
    </lineage>
</organism>
<protein>
    <submittedName>
        <fullName evidence="1">Uncharacterized protein</fullName>
    </submittedName>
</protein>
<accession>A0ABP9P5N8</accession>
<proteinExistence type="predicted"/>
<name>A0ABP9P5N8_9BACT</name>
<comment type="caution">
    <text evidence="1">The sequence shown here is derived from an EMBL/GenBank/DDBJ whole genome shotgun (WGS) entry which is preliminary data.</text>
</comment>
<keyword evidence="2" id="KW-1185">Reference proteome</keyword>
<dbReference type="Proteomes" id="UP001499852">
    <property type="component" value="Unassembled WGS sequence"/>
</dbReference>
<gene>
    <name evidence="1" type="ORF">GCM10023213_21170</name>
</gene>